<keyword evidence="3" id="KW-0732">Signal</keyword>
<comment type="caution">
    <text evidence="4">The sequence shown here is derived from an EMBL/GenBank/DDBJ whole genome shotgun (WGS) entry which is preliminary data.</text>
</comment>
<feature type="chain" id="PRO_5046084842" evidence="3">
    <location>
        <begin position="25"/>
        <end position="100"/>
    </location>
</feature>
<proteinExistence type="predicted"/>
<gene>
    <name evidence="4" type="ORF">ACFO3R_27765</name>
</gene>
<evidence type="ECO:0000256" key="1">
    <source>
        <dbReference type="SAM" id="MobiDB-lite"/>
    </source>
</evidence>
<feature type="region of interest" description="Disordered" evidence="1">
    <location>
        <begin position="25"/>
        <end position="53"/>
    </location>
</feature>
<dbReference type="NCBIfam" id="NF041742">
    <property type="entry name" value="WGxxGxxG_fam"/>
    <property type="match status" value="1"/>
</dbReference>
<evidence type="ECO:0000313" key="5">
    <source>
        <dbReference type="Proteomes" id="UP001595871"/>
    </source>
</evidence>
<evidence type="ECO:0000256" key="2">
    <source>
        <dbReference type="SAM" id="Phobius"/>
    </source>
</evidence>
<evidence type="ECO:0000256" key="3">
    <source>
        <dbReference type="SAM" id="SignalP"/>
    </source>
</evidence>
<dbReference type="EMBL" id="JBHSCF010000054">
    <property type="protein sequence ID" value="MFC4190143.1"/>
    <property type="molecule type" value="Genomic_DNA"/>
</dbReference>
<feature type="transmembrane region" description="Helical" evidence="2">
    <location>
        <begin position="51"/>
        <end position="69"/>
    </location>
</feature>
<keyword evidence="2" id="KW-0812">Transmembrane</keyword>
<accession>A0ABV8NAZ0</accession>
<sequence length="100" mass="9933">MRRTSATLALTTALLLAPAAPALAEAPAGQVAASAVSPTAANDNDKDDDSSGGWGLWGLVGLLGLAGLIPRGKKKDQNVPPRTTPGGGPTTGSHPTDPRV</sequence>
<dbReference type="RefSeq" id="WP_200696180.1">
    <property type="nucleotide sequence ID" value="NZ_BAAAYA010000012.1"/>
</dbReference>
<evidence type="ECO:0000313" key="4">
    <source>
        <dbReference type="EMBL" id="MFC4190143.1"/>
    </source>
</evidence>
<keyword evidence="2" id="KW-0472">Membrane</keyword>
<dbReference type="Proteomes" id="UP001595871">
    <property type="component" value="Unassembled WGS sequence"/>
</dbReference>
<keyword evidence="2" id="KW-1133">Transmembrane helix</keyword>
<keyword evidence="5" id="KW-1185">Reference proteome</keyword>
<protein>
    <submittedName>
        <fullName evidence="4">WGxxGxxG family protein</fullName>
    </submittedName>
</protein>
<reference evidence="5" key="1">
    <citation type="journal article" date="2019" name="Int. J. Syst. Evol. Microbiol.">
        <title>The Global Catalogue of Microorganisms (GCM) 10K type strain sequencing project: providing services to taxonomists for standard genome sequencing and annotation.</title>
        <authorList>
            <consortium name="The Broad Institute Genomics Platform"/>
            <consortium name="The Broad Institute Genome Sequencing Center for Infectious Disease"/>
            <person name="Wu L."/>
            <person name="Ma J."/>
        </authorList>
    </citation>
    <scope>NUCLEOTIDE SEQUENCE [LARGE SCALE GENOMIC DNA]</scope>
    <source>
        <strain evidence="5">CCM 3243</strain>
    </source>
</reference>
<organism evidence="4 5">
    <name type="scientific">Streptomyces flavovirens</name>
    <dbReference type="NCBI Taxonomy" id="52258"/>
    <lineage>
        <taxon>Bacteria</taxon>
        <taxon>Bacillati</taxon>
        <taxon>Actinomycetota</taxon>
        <taxon>Actinomycetes</taxon>
        <taxon>Kitasatosporales</taxon>
        <taxon>Streptomycetaceae</taxon>
        <taxon>Streptomyces</taxon>
    </lineage>
</organism>
<name>A0ABV8NAZ0_9ACTN</name>
<feature type="region of interest" description="Disordered" evidence="1">
    <location>
        <begin position="70"/>
        <end position="100"/>
    </location>
</feature>
<feature type="signal peptide" evidence="3">
    <location>
        <begin position="1"/>
        <end position="24"/>
    </location>
</feature>